<dbReference type="InterPro" id="IPR036890">
    <property type="entry name" value="HATPase_C_sf"/>
</dbReference>
<dbReference type="InterPro" id="IPR005467">
    <property type="entry name" value="His_kinase_dom"/>
</dbReference>
<sequence>MMWLLRRSLVRRVALSVLIAFSLAWGALVIYMFMSFSMNMNTDSSVARAGREINTALAGIESDEVAAGVMDAMGRIINELRRLEGDLPGNVVFQLKNHEGRLLYVSPEVEGLVLSGEHDKMVDVTLGGQRYWLYEGSSERWRVWLGEPHSGIPWLIGLFGSSLFLPFLIAFPFVLAPVWIAAAQGIKPLRQLGERIKLRSAEDLSPLGFDPKYAELEPLLKALEALLAQLRGKVERERSFVNDAAHELRTPLAVIGAQAHVLSRSTDPQERQEAAQHLAHAIARGSHLIQQLLELATMDGAERPETQFVDVAELTRRHLAQAARDADQRRLELMLESSDSLVFELPVPLFESVLRNLLDNAVKYVEAGGQVVVTLRREAQGLVLSVVDSGPGIPVEEHELVFERFHRGSATLAQGTGLGLSIARQACQRMGGTIGLAQAPGGRGCAFTVFIPGGQTAAAAAAAIATSSRPACAR</sequence>
<dbReference type="GO" id="GO:0000155">
    <property type="term" value="F:phosphorelay sensor kinase activity"/>
    <property type="evidence" value="ECO:0007669"/>
    <property type="project" value="InterPro"/>
</dbReference>
<dbReference type="InterPro" id="IPR050428">
    <property type="entry name" value="TCS_sensor_his_kinase"/>
</dbReference>
<dbReference type="RefSeq" id="WP_184641636.1">
    <property type="nucleotide sequence ID" value="NZ_JACIFZ010000008.1"/>
</dbReference>
<dbReference type="SUPFAM" id="SSF55874">
    <property type="entry name" value="ATPase domain of HSP90 chaperone/DNA topoisomerase II/histidine kinase"/>
    <property type="match status" value="1"/>
</dbReference>
<dbReference type="EMBL" id="JACIFZ010000008">
    <property type="protein sequence ID" value="MBB4224758.1"/>
    <property type="molecule type" value="Genomic_DNA"/>
</dbReference>
<evidence type="ECO:0000256" key="6">
    <source>
        <dbReference type="ARBA" id="ARBA00022692"/>
    </source>
</evidence>
<dbReference type="SMART" id="SM00387">
    <property type="entry name" value="HATPase_c"/>
    <property type="match status" value="1"/>
</dbReference>
<evidence type="ECO:0000256" key="3">
    <source>
        <dbReference type="ARBA" id="ARBA00012438"/>
    </source>
</evidence>
<evidence type="ECO:0000256" key="5">
    <source>
        <dbReference type="ARBA" id="ARBA00022679"/>
    </source>
</evidence>
<evidence type="ECO:0000256" key="9">
    <source>
        <dbReference type="ARBA" id="ARBA00022840"/>
    </source>
</evidence>
<keyword evidence="12 13" id="KW-0472">Membrane</keyword>
<evidence type="ECO:0000256" key="4">
    <source>
        <dbReference type="ARBA" id="ARBA00022553"/>
    </source>
</evidence>
<evidence type="ECO:0000256" key="7">
    <source>
        <dbReference type="ARBA" id="ARBA00022741"/>
    </source>
</evidence>
<evidence type="ECO:0000256" key="10">
    <source>
        <dbReference type="ARBA" id="ARBA00022989"/>
    </source>
</evidence>
<dbReference type="PANTHER" id="PTHR45436:SF14">
    <property type="entry name" value="SENSOR PROTEIN QSEC"/>
    <property type="match status" value="1"/>
</dbReference>
<comment type="subcellular location">
    <subcellularLocation>
        <location evidence="2">Membrane</location>
        <topology evidence="2">Multi-pass membrane protein</topology>
    </subcellularLocation>
</comment>
<dbReference type="GO" id="GO:0005886">
    <property type="term" value="C:plasma membrane"/>
    <property type="evidence" value="ECO:0007669"/>
    <property type="project" value="TreeGrafter"/>
</dbReference>
<comment type="caution">
    <text evidence="15">The sequence shown here is derived from an EMBL/GenBank/DDBJ whole genome shotgun (WGS) entry which is preliminary data.</text>
</comment>
<accession>A0A840G7E0</accession>
<keyword evidence="4" id="KW-0597">Phosphoprotein</keyword>
<comment type="catalytic activity">
    <reaction evidence="1">
        <text>ATP + protein L-histidine = ADP + protein N-phospho-L-histidine.</text>
        <dbReference type="EC" id="2.7.13.3"/>
    </reaction>
</comment>
<keyword evidence="5" id="KW-0808">Transferase</keyword>
<dbReference type="InterPro" id="IPR003661">
    <property type="entry name" value="HisK_dim/P_dom"/>
</dbReference>
<evidence type="ECO:0000256" key="2">
    <source>
        <dbReference type="ARBA" id="ARBA00004141"/>
    </source>
</evidence>
<proteinExistence type="predicted"/>
<keyword evidence="7" id="KW-0547">Nucleotide-binding</keyword>
<dbReference type="InterPro" id="IPR004358">
    <property type="entry name" value="Sig_transdc_His_kin-like_C"/>
</dbReference>
<dbReference type="SUPFAM" id="SSF47384">
    <property type="entry name" value="Homodimeric domain of signal transducing histidine kinase"/>
    <property type="match status" value="1"/>
</dbReference>
<keyword evidence="11" id="KW-0902">Two-component regulatory system</keyword>
<dbReference type="Gene3D" id="3.30.565.10">
    <property type="entry name" value="Histidine kinase-like ATPase, C-terminal domain"/>
    <property type="match status" value="1"/>
</dbReference>
<keyword evidence="8 15" id="KW-0418">Kinase</keyword>
<dbReference type="Gene3D" id="1.10.287.130">
    <property type="match status" value="1"/>
</dbReference>
<evidence type="ECO:0000256" key="1">
    <source>
        <dbReference type="ARBA" id="ARBA00000085"/>
    </source>
</evidence>
<organism evidence="15 16">
    <name type="scientific">Variovorax guangxiensis</name>
    <dbReference type="NCBI Taxonomy" id="1775474"/>
    <lineage>
        <taxon>Bacteria</taxon>
        <taxon>Pseudomonadati</taxon>
        <taxon>Pseudomonadota</taxon>
        <taxon>Betaproteobacteria</taxon>
        <taxon>Burkholderiales</taxon>
        <taxon>Comamonadaceae</taxon>
        <taxon>Variovorax</taxon>
    </lineage>
</organism>
<feature type="transmembrane region" description="Helical" evidence="13">
    <location>
        <begin position="12"/>
        <end position="34"/>
    </location>
</feature>
<dbReference type="CDD" id="cd00082">
    <property type="entry name" value="HisKA"/>
    <property type="match status" value="1"/>
</dbReference>
<keyword evidence="10 13" id="KW-1133">Transmembrane helix</keyword>
<dbReference type="GO" id="GO:0005524">
    <property type="term" value="F:ATP binding"/>
    <property type="evidence" value="ECO:0007669"/>
    <property type="project" value="UniProtKB-KW"/>
</dbReference>
<dbReference type="CDD" id="cd00075">
    <property type="entry name" value="HATPase"/>
    <property type="match status" value="1"/>
</dbReference>
<feature type="domain" description="Histidine kinase" evidence="14">
    <location>
        <begin position="243"/>
        <end position="455"/>
    </location>
</feature>
<dbReference type="AlphaFoldDB" id="A0A840G7E0"/>
<dbReference type="SMART" id="SM00388">
    <property type="entry name" value="HisKA"/>
    <property type="match status" value="1"/>
</dbReference>
<evidence type="ECO:0000259" key="14">
    <source>
        <dbReference type="PROSITE" id="PS50109"/>
    </source>
</evidence>
<name>A0A840G7E0_9BURK</name>
<dbReference type="Pfam" id="PF00512">
    <property type="entry name" value="HisKA"/>
    <property type="match status" value="1"/>
</dbReference>
<keyword evidence="6 13" id="KW-0812">Transmembrane</keyword>
<feature type="transmembrane region" description="Helical" evidence="13">
    <location>
        <begin position="154"/>
        <end position="182"/>
    </location>
</feature>
<dbReference type="Proteomes" id="UP000524450">
    <property type="component" value="Unassembled WGS sequence"/>
</dbReference>
<dbReference type="EC" id="2.7.13.3" evidence="3"/>
<dbReference type="InterPro" id="IPR036097">
    <property type="entry name" value="HisK_dim/P_sf"/>
</dbReference>
<dbReference type="InterPro" id="IPR003594">
    <property type="entry name" value="HATPase_dom"/>
</dbReference>
<evidence type="ECO:0000256" key="12">
    <source>
        <dbReference type="ARBA" id="ARBA00023136"/>
    </source>
</evidence>
<protein>
    <recommendedName>
        <fullName evidence="3">histidine kinase</fullName>
        <ecNumber evidence="3">2.7.13.3</ecNumber>
    </recommendedName>
</protein>
<keyword evidence="9" id="KW-0067">ATP-binding</keyword>
<gene>
    <name evidence="15" type="ORF">GGD71_005554</name>
</gene>
<evidence type="ECO:0000256" key="8">
    <source>
        <dbReference type="ARBA" id="ARBA00022777"/>
    </source>
</evidence>
<evidence type="ECO:0000256" key="11">
    <source>
        <dbReference type="ARBA" id="ARBA00023012"/>
    </source>
</evidence>
<dbReference type="Pfam" id="PF02518">
    <property type="entry name" value="HATPase_c"/>
    <property type="match status" value="1"/>
</dbReference>
<evidence type="ECO:0000313" key="16">
    <source>
        <dbReference type="Proteomes" id="UP000524450"/>
    </source>
</evidence>
<reference evidence="15 16" key="1">
    <citation type="submission" date="2020-08" db="EMBL/GenBank/DDBJ databases">
        <title>Genomic Encyclopedia of Type Strains, Phase IV (KMG-V): Genome sequencing to study the core and pangenomes of soil and plant-associated prokaryotes.</title>
        <authorList>
            <person name="Whitman W."/>
        </authorList>
    </citation>
    <scope>NUCLEOTIDE SEQUENCE [LARGE SCALE GENOMIC DNA]</scope>
    <source>
        <strain evidence="15 16">34/80</strain>
    </source>
</reference>
<evidence type="ECO:0000313" key="15">
    <source>
        <dbReference type="EMBL" id="MBB4224758.1"/>
    </source>
</evidence>
<dbReference type="PRINTS" id="PR00344">
    <property type="entry name" value="BCTRLSENSOR"/>
</dbReference>
<dbReference type="PROSITE" id="PS50109">
    <property type="entry name" value="HIS_KIN"/>
    <property type="match status" value="1"/>
</dbReference>
<evidence type="ECO:0000256" key="13">
    <source>
        <dbReference type="SAM" id="Phobius"/>
    </source>
</evidence>
<dbReference type="PANTHER" id="PTHR45436">
    <property type="entry name" value="SENSOR HISTIDINE KINASE YKOH"/>
    <property type="match status" value="1"/>
</dbReference>